<organism evidence="2">
    <name type="scientific">marine sediment metagenome</name>
    <dbReference type="NCBI Taxonomy" id="412755"/>
    <lineage>
        <taxon>unclassified sequences</taxon>
        <taxon>metagenomes</taxon>
        <taxon>ecological metagenomes</taxon>
    </lineage>
</organism>
<accession>A0A0F9CDK9</accession>
<dbReference type="EMBL" id="LAZR01033654">
    <property type="protein sequence ID" value="KKL47463.1"/>
    <property type="molecule type" value="Genomic_DNA"/>
</dbReference>
<comment type="caution">
    <text evidence="2">The sequence shown here is derived from an EMBL/GenBank/DDBJ whole genome shotgun (WGS) entry which is preliminary data.</text>
</comment>
<evidence type="ECO:0000313" key="2">
    <source>
        <dbReference type="EMBL" id="KKL47463.1"/>
    </source>
</evidence>
<gene>
    <name evidence="2" type="ORF">LCGC14_2335290</name>
</gene>
<name>A0A0F9CDK9_9ZZZZ</name>
<feature type="region of interest" description="Disordered" evidence="1">
    <location>
        <begin position="170"/>
        <end position="194"/>
    </location>
</feature>
<sequence>MGILGDIQLVKRTREVTIGVSTKGKEIKVTVTAPPLQLSSDLRSQIVDPKPPILLNDNNQPRFKTNPRSGEPIKENGQLVPMLDTKNADYLVEAMSVTKARTLAMIFHCTEFPGAFDTKKNGMSPVGYELARWKELEKAGLDVGVFAELSEACVDLALPMTKTEIEDARRALGTDKETQERVKEALGKKAPKGK</sequence>
<reference evidence="2" key="1">
    <citation type="journal article" date="2015" name="Nature">
        <title>Complex archaea that bridge the gap between prokaryotes and eukaryotes.</title>
        <authorList>
            <person name="Spang A."/>
            <person name="Saw J.H."/>
            <person name="Jorgensen S.L."/>
            <person name="Zaremba-Niedzwiedzka K."/>
            <person name="Martijn J."/>
            <person name="Lind A.E."/>
            <person name="van Eijk R."/>
            <person name="Schleper C."/>
            <person name="Guy L."/>
            <person name="Ettema T.J."/>
        </authorList>
    </citation>
    <scope>NUCLEOTIDE SEQUENCE</scope>
</reference>
<dbReference type="AlphaFoldDB" id="A0A0F9CDK9"/>
<feature type="compositionally biased region" description="Polar residues" evidence="1">
    <location>
        <begin position="56"/>
        <end position="68"/>
    </location>
</feature>
<proteinExistence type="predicted"/>
<evidence type="ECO:0000256" key="1">
    <source>
        <dbReference type="SAM" id="MobiDB-lite"/>
    </source>
</evidence>
<protein>
    <submittedName>
        <fullName evidence="2">Uncharacterized protein</fullName>
    </submittedName>
</protein>
<feature type="region of interest" description="Disordered" evidence="1">
    <location>
        <begin position="49"/>
        <end position="75"/>
    </location>
</feature>
<feature type="compositionally biased region" description="Basic and acidic residues" evidence="1">
    <location>
        <begin position="170"/>
        <end position="187"/>
    </location>
</feature>